<dbReference type="InterPro" id="IPR041426">
    <property type="entry name" value="Mos1_HTH"/>
</dbReference>
<feature type="region of interest" description="Disordered" evidence="1">
    <location>
        <begin position="351"/>
        <end position="375"/>
    </location>
</feature>
<dbReference type="AlphaFoldDB" id="A0A016TV59"/>
<evidence type="ECO:0000256" key="1">
    <source>
        <dbReference type="SAM" id="MobiDB-lite"/>
    </source>
</evidence>
<gene>
    <name evidence="3" type="primary">Acey_s0074.g832</name>
    <name evidence="3" type="ORF">Y032_0074g832</name>
</gene>
<protein>
    <recommendedName>
        <fullName evidence="2">Mos1 transposase HTH domain-containing protein</fullName>
    </recommendedName>
</protein>
<proteinExistence type="predicted"/>
<feature type="region of interest" description="Disordered" evidence="1">
    <location>
        <begin position="177"/>
        <end position="207"/>
    </location>
</feature>
<organism evidence="3 4">
    <name type="scientific">Ancylostoma ceylanicum</name>
    <dbReference type="NCBI Taxonomy" id="53326"/>
    <lineage>
        <taxon>Eukaryota</taxon>
        <taxon>Metazoa</taxon>
        <taxon>Ecdysozoa</taxon>
        <taxon>Nematoda</taxon>
        <taxon>Chromadorea</taxon>
        <taxon>Rhabditida</taxon>
        <taxon>Rhabditina</taxon>
        <taxon>Rhabditomorpha</taxon>
        <taxon>Strongyloidea</taxon>
        <taxon>Ancylostomatidae</taxon>
        <taxon>Ancylostomatinae</taxon>
        <taxon>Ancylostoma</taxon>
    </lineage>
</organism>
<dbReference type="Gene3D" id="1.10.10.1450">
    <property type="match status" value="1"/>
</dbReference>
<accession>A0A016TV59</accession>
<feature type="domain" description="Mos1 transposase HTH" evidence="2">
    <location>
        <begin position="7"/>
        <end position="53"/>
    </location>
</feature>
<comment type="caution">
    <text evidence="3">The sequence shown here is derived from an EMBL/GenBank/DDBJ whole genome shotgun (WGS) entry which is preliminary data.</text>
</comment>
<dbReference type="Pfam" id="PF17906">
    <property type="entry name" value="HTH_48"/>
    <property type="match status" value="1"/>
</dbReference>
<reference evidence="4" key="1">
    <citation type="journal article" date="2015" name="Nat. Genet.">
        <title>The genome and transcriptome of the zoonotic hookworm Ancylostoma ceylanicum identify infection-specific gene families.</title>
        <authorList>
            <person name="Schwarz E.M."/>
            <person name="Hu Y."/>
            <person name="Antoshechkin I."/>
            <person name="Miller M.M."/>
            <person name="Sternberg P.W."/>
            <person name="Aroian R.V."/>
        </authorList>
    </citation>
    <scope>NUCLEOTIDE SEQUENCE</scope>
    <source>
        <strain evidence="4">HY135</strain>
    </source>
</reference>
<feature type="compositionally biased region" description="Basic and acidic residues" evidence="1">
    <location>
        <begin position="365"/>
        <end position="375"/>
    </location>
</feature>
<feature type="region of interest" description="Disordered" evidence="1">
    <location>
        <begin position="56"/>
        <end position="76"/>
    </location>
</feature>
<dbReference type="STRING" id="53326.A0A016TV59"/>
<name>A0A016TV59_9BILA</name>
<dbReference type="Proteomes" id="UP000024635">
    <property type="component" value="Unassembled WGS sequence"/>
</dbReference>
<dbReference type="OrthoDB" id="5866656at2759"/>
<evidence type="ECO:0000259" key="2">
    <source>
        <dbReference type="Pfam" id="PF17906"/>
    </source>
</evidence>
<evidence type="ECO:0000313" key="4">
    <source>
        <dbReference type="Proteomes" id="UP000024635"/>
    </source>
</evidence>
<dbReference type="EMBL" id="JARK01001410">
    <property type="protein sequence ID" value="EYC06680.1"/>
    <property type="molecule type" value="Genomic_DNA"/>
</dbReference>
<feature type="region of interest" description="Disordered" evidence="1">
    <location>
        <begin position="227"/>
        <end position="288"/>
    </location>
</feature>
<accession>A0A0D6M9Y1</accession>
<evidence type="ECO:0000313" key="3">
    <source>
        <dbReference type="EMBL" id="EYC06680.1"/>
    </source>
</evidence>
<sequence length="375" mass="41623">MLLDMRVRVCVLYEYKLDHNARTAFENINKAYGKGTISRLSIYKWYGRFRDGNEVLDDELGPSTATEGDETVEEKPPILESEAQLSTMTEEDPPVLKSETVGLNLASALASLQNETAVSKRITRSGSKKCEEEMERKASIPTLDLFPPCYDAVDEDMQEPELAPELMPMMPCTSQAAENAVEASNDFEESEQPTEPPPKLRAFSPVLFQNSKPPREAFVKTRVKAEEVEGADMPPELVPMAPSTSRSAADLESCPTLKPEGMDMEETATEKERSDGPPRLVAAVPSPSSQARYIRGVRKLPIPRLREDVRPPSSLKMWAAATAASMNKRTILPKGHPHTVFVRVGPQLHFPKKESEEPQVLDSVPESKEHIVPLL</sequence>
<keyword evidence="4" id="KW-1185">Reference proteome</keyword>